<name>A0A6B0UW55_IXORI</name>
<proteinExistence type="predicted"/>
<dbReference type="AlphaFoldDB" id="A0A6B0UW55"/>
<organism evidence="1">
    <name type="scientific">Ixodes ricinus</name>
    <name type="common">Common tick</name>
    <name type="synonym">Acarus ricinus</name>
    <dbReference type="NCBI Taxonomy" id="34613"/>
    <lineage>
        <taxon>Eukaryota</taxon>
        <taxon>Metazoa</taxon>
        <taxon>Ecdysozoa</taxon>
        <taxon>Arthropoda</taxon>
        <taxon>Chelicerata</taxon>
        <taxon>Arachnida</taxon>
        <taxon>Acari</taxon>
        <taxon>Parasitiformes</taxon>
        <taxon>Ixodida</taxon>
        <taxon>Ixodoidea</taxon>
        <taxon>Ixodidae</taxon>
        <taxon>Ixodinae</taxon>
        <taxon>Ixodes</taxon>
    </lineage>
</organism>
<dbReference type="EMBL" id="GIFC01012040">
    <property type="protein sequence ID" value="MXU94123.1"/>
    <property type="molecule type" value="Transcribed_RNA"/>
</dbReference>
<sequence length="157" mass="17426">MELYSLVTAVVTICWRTSSPSHCTSRLLRLMWALRSLTVTIMRSPFTTLPTESSPNISANVSMRHSVKCIRSTLISVEGRLLLGVEEHCARSTTVMTASANRSFMGLEFHSSRTMPGLSCTTVTLPKTRSAFLAPSTISTSPESWLRKKCSIWNEPE</sequence>
<reference evidence="1" key="1">
    <citation type="submission" date="2019-12" db="EMBL/GenBank/DDBJ databases">
        <title>An insight into the sialome of adult female Ixodes ricinus ticks feeding for 6 days.</title>
        <authorList>
            <person name="Perner J."/>
            <person name="Ribeiro J.M.C."/>
        </authorList>
    </citation>
    <scope>NUCLEOTIDE SEQUENCE</scope>
    <source>
        <strain evidence="1">Semi-engorged</strain>
        <tissue evidence="1">Salivary glands</tissue>
    </source>
</reference>
<accession>A0A6B0UW55</accession>
<protein>
    <submittedName>
        <fullName evidence="1">Uncharacterized protein</fullName>
    </submittedName>
</protein>
<evidence type="ECO:0000313" key="1">
    <source>
        <dbReference type="EMBL" id="MXU94123.1"/>
    </source>
</evidence>